<keyword evidence="2" id="KW-1185">Reference proteome</keyword>
<sequence length="260" mass="29161">MHDFIIYECKHSAHDNGFGISGDIVIDMVKDLPENRNHELFFDNCFSSLRLMDELKRKRFLSVGSVRVGRTNYPVTPGATLTAKGRSFRVDEDYNTGVVKWFDSNSVQLVSRDGSVEPTDICMRRNSKEKRSVDVPRSLAVKESSAFMGGVELAAMLIELYCTDHKWFVGILRWHKDGTCAFLLDDRCFYCQWVAAVEMPLGAAIYQKKVASASFSIADCPNLAHLKTNPLKRMSCTAAEVGIAPAQQLIPFSFDNEVNS</sequence>
<name>A0ACB7TU56_HYAAI</name>
<accession>A0ACB7TU56</accession>
<evidence type="ECO:0000313" key="1">
    <source>
        <dbReference type="EMBL" id="KAH6948474.1"/>
    </source>
</evidence>
<gene>
    <name evidence="1" type="ORF">HPB50_024813</name>
</gene>
<dbReference type="EMBL" id="CM023481">
    <property type="protein sequence ID" value="KAH6948474.1"/>
    <property type="molecule type" value="Genomic_DNA"/>
</dbReference>
<protein>
    <submittedName>
        <fullName evidence="1">Uncharacterized protein</fullName>
    </submittedName>
</protein>
<comment type="caution">
    <text evidence="1">The sequence shown here is derived from an EMBL/GenBank/DDBJ whole genome shotgun (WGS) entry which is preliminary data.</text>
</comment>
<evidence type="ECO:0000313" key="2">
    <source>
        <dbReference type="Proteomes" id="UP000821845"/>
    </source>
</evidence>
<proteinExistence type="predicted"/>
<reference evidence="1" key="1">
    <citation type="submission" date="2020-05" db="EMBL/GenBank/DDBJ databases">
        <title>Large-scale comparative analyses of tick genomes elucidate their genetic diversity and vector capacities.</title>
        <authorList>
            <person name="Jia N."/>
            <person name="Wang J."/>
            <person name="Shi W."/>
            <person name="Du L."/>
            <person name="Sun Y."/>
            <person name="Zhan W."/>
            <person name="Jiang J."/>
            <person name="Wang Q."/>
            <person name="Zhang B."/>
            <person name="Ji P."/>
            <person name="Sakyi L.B."/>
            <person name="Cui X."/>
            <person name="Yuan T."/>
            <person name="Jiang B."/>
            <person name="Yang W."/>
            <person name="Lam T.T.-Y."/>
            <person name="Chang Q."/>
            <person name="Ding S."/>
            <person name="Wang X."/>
            <person name="Zhu J."/>
            <person name="Ruan X."/>
            <person name="Zhao L."/>
            <person name="Wei J."/>
            <person name="Que T."/>
            <person name="Du C."/>
            <person name="Cheng J."/>
            <person name="Dai P."/>
            <person name="Han X."/>
            <person name="Huang E."/>
            <person name="Gao Y."/>
            <person name="Liu J."/>
            <person name="Shao H."/>
            <person name="Ye R."/>
            <person name="Li L."/>
            <person name="Wei W."/>
            <person name="Wang X."/>
            <person name="Wang C."/>
            <person name="Yang T."/>
            <person name="Huo Q."/>
            <person name="Li W."/>
            <person name="Guo W."/>
            <person name="Chen H."/>
            <person name="Zhou L."/>
            <person name="Ni X."/>
            <person name="Tian J."/>
            <person name="Zhou Y."/>
            <person name="Sheng Y."/>
            <person name="Liu T."/>
            <person name="Pan Y."/>
            <person name="Xia L."/>
            <person name="Li J."/>
            <person name="Zhao F."/>
            <person name="Cao W."/>
        </authorList>
    </citation>
    <scope>NUCLEOTIDE SEQUENCE</scope>
    <source>
        <strain evidence="1">Hyas-2018</strain>
    </source>
</reference>
<organism evidence="1 2">
    <name type="scientific">Hyalomma asiaticum</name>
    <name type="common">Tick</name>
    <dbReference type="NCBI Taxonomy" id="266040"/>
    <lineage>
        <taxon>Eukaryota</taxon>
        <taxon>Metazoa</taxon>
        <taxon>Ecdysozoa</taxon>
        <taxon>Arthropoda</taxon>
        <taxon>Chelicerata</taxon>
        <taxon>Arachnida</taxon>
        <taxon>Acari</taxon>
        <taxon>Parasitiformes</taxon>
        <taxon>Ixodida</taxon>
        <taxon>Ixodoidea</taxon>
        <taxon>Ixodidae</taxon>
        <taxon>Hyalomminae</taxon>
        <taxon>Hyalomma</taxon>
    </lineage>
</organism>
<dbReference type="Proteomes" id="UP000821845">
    <property type="component" value="Chromosome 1"/>
</dbReference>